<evidence type="ECO:0008006" key="2">
    <source>
        <dbReference type="Google" id="ProtNLM"/>
    </source>
</evidence>
<dbReference type="GO" id="GO:0004497">
    <property type="term" value="F:monooxygenase activity"/>
    <property type="evidence" value="ECO:0007669"/>
    <property type="project" value="InterPro"/>
</dbReference>
<dbReference type="PANTHER" id="PTHR43747:SF4">
    <property type="entry name" value="FLAVIN-DEPENDENT TRYPTOPHAN HALOGENASE"/>
    <property type="match status" value="1"/>
</dbReference>
<dbReference type="AlphaFoldDB" id="A0A381ZUG3"/>
<dbReference type="SUPFAM" id="SSF51905">
    <property type="entry name" value="FAD/NAD(P)-binding domain"/>
    <property type="match status" value="1"/>
</dbReference>
<dbReference type="InterPro" id="IPR050816">
    <property type="entry name" value="Flavin-dep_Halogenase_NPB"/>
</dbReference>
<reference evidence="1" key="1">
    <citation type="submission" date="2018-05" db="EMBL/GenBank/DDBJ databases">
        <authorList>
            <person name="Lanie J.A."/>
            <person name="Ng W.-L."/>
            <person name="Kazmierczak K.M."/>
            <person name="Andrzejewski T.M."/>
            <person name="Davidsen T.M."/>
            <person name="Wayne K.J."/>
            <person name="Tettelin H."/>
            <person name="Glass J.I."/>
            <person name="Rusch D."/>
            <person name="Podicherti R."/>
            <person name="Tsui H.-C.T."/>
            <person name="Winkler M.E."/>
        </authorList>
    </citation>
    <scope>NUCLEOTIDE SEQUENCE</scope>
</reference>
<dbReference type="Gene3D" id="3.50.50.60">
    <property type="entry name" value="FAD/NAD(P)-binding domain"/>
    <property type="match status" value="1"/>
</dbReference>
<dbReference type="InterPro" id="IPR006905">
    <property type="entry name" value="Flavin_halogenase"/>
</dbReference>
<gene>
    <name evidence="1" type="ORF">METZ01_LOCUS145445</name>
</gene>
<organism evidence="1">
    <name type="scientific">marine metagenome</name>
    <dbReference type="NCBI Taxonomy" id="408172"/>
    <lineage>
        <taxon>unclassified sequences</taxon>
        <taxon>metagenomes</taxon>
        <taxon>ecological metagenomes</taxon>
    </lineage>
</organism>
<sequence>MVRIVVVGGGSAGWTTASYIKNSIDCELTVIHEEQNNPIGVGETVTPTLRLIAENANISENVWLKDSDATFKYGIKFNDWNYSGSVWYHLFEDAFEFSETKVDSVEYCINNLDMSTKYFNLFHGPQQYLLDKNLTPYPKTISDRPGHAYQILADKFGATLQKHLNDYTLITSGVKDVCINENGIEFLRLENGQTVYGDVFFDCSGFNRVLISKLSDYESYDDMICNKFVAGKVRGVPKQHKIYTELTAKPDGWLWDVNTRNRTAGGFIYSDYFTTDDEARKILKDAWNGQIDFVFDCIKYENGSMKTVAVDNCISNGLAQSFIEPMEATSLMLTCVTAINFVDQYKKKKKWTSKESKVLSRHLKRFLKHSKEFVKYHYTLSDRTDSEFWRYWNNQQNIEEYNDYLNMFLSKKRYCKKGETIFNHFNLASMLIGYEKPYLNKTKNMKYVDWTEPDYDIDYSNNITHDDFLTMVHV</sequence>
<proteinExistence type="predicted"/>
<dbReference type="EMBL" id="UINC01022610">
    <property type="protein sequence ID" value="SVA92591.1"/>
    <property type="molecule type" value="Genomic_DNA"/>
</dbReference>
<name>A0A381ZUG3_9ZZZZ</name>
<protein>
    <recommendedName>
        <fullName evidence="2">Tryptophan halogenase</fullName>
    </recommendedName>
</protein>
<accession>A0A381ZUG3</accession>
<evidence type="ECO:0000313" key="1">
    <source>
        <dbReference type="EMBL" id="SVA92591.1"/>
    </source>
</evidence>
<dbReference type="Pfam" id="PF04820">
    <property type="entry name" value="Trp_halogenase"/>
    <property type="match status" value="1"/>
</dbReference>
<dbReference type="InterPro" id="IPR036188">
    <property type="entry name" value="FAD/NAD-bd_sf"/>
</dbReference>
<dbReference type="PANTHER" id="PTHR43747">
    <property type="entry name" value="FAD-BINDING PROTEIN"/>
    <property type="match status" value="1"/>
</dbReference>